<organism evidence="1 2">
    <name type="scientific">Leptospira wolbachii serovar Codice str. CDC</name>
    <dbReference type="NCBI Taxonomy" id="1218599"/>
    <lineage>
        <taxon>Bacteria</taxon>
        <taxon>Pseudomonadati</taxon>
        <taxon>Spirochaetota</taxon>
        <taxon>Spirochaetia</taxon>
        <taxon>Leptospirales</taxon>
        <taxon>Leptospiraceae</taxon>
        <taxon>Leptospira</taxon>
    </lineage>
</organism>
<reference evidence="1" key="1">
    <citation type="submission" date="2013-04" db="EMBL/GenBank/DDBJ databases">
        <authorList>
            <person name="Harkins D.M."/>
            <person name="Durkin A.S."/>
            <person name="Brinkac L.M."/>
            <person name="Haft D.H."/>
            <person name="Selengut J.D."/>
            <person name="Sanka R."/>
            <person name="DePew J."/>
            <person name="Purushe J."/>
            <person name="Galloway R.L."/>
            <person name="Vinetz J.M."/>
            <person name="Sutton G.G."/>
            <person name="Nierman W.C."/>
            <person name="Fouts D.E."/>
        </authorList>
    </citation>
    <scope>NUCLEOTIDE SEQUENCE [LARGE SCALE GENOMIC DNA]</scope>
    <source>
        <strain evidence="1">CDC</strain>
    </source>
</reference>
<dbReference type="Proteomes" id="UP000013984">
    <property type="component" value="Unassembled WGS sequence"/>
</dbReference>
<protein>
    <submittedName>
        <fullName evidence="1">Uncharacterized protein</fullName>
    </submittedName>
</protein>
<evidence type="ECO:0000313" key="1">
    <source>
        <dbReference type="EMBL" id="EOQ98294.1"/>
    </source>
</evidence>
<dbReference type="AlphaFoldDB" id="R9A8E2"/>
<dbReference type="EMBL" id="AOGZ02000005">
    <property type="protein sequence ID" value="EOQ98294.1"/>
    <property type="molecule type" value="Genomic_DNA"/>
</dbReference>
<keyword evidence="2" id="KW-1185">Reference proteome</keyword>
<accession>R9A8E2</accession>
<sequence length="422" mass="49403">MRHFSLIKIMKLYTEKKFDTYVSEYKEIITREVNSQTDSYILNVNIEEFTTYLLSKYLLDIPEILLEEVYADSIEKNVSGHDFPKHDFMLIDPGKTFRKEVIIFHIPYKGNVNLLQLVPNPYTLMSYEVNINIKEKCFLIEIIKFYPEPEKIKNQYNKEIQNLLCNYENIRKNCESFNLGLETFIRANIESRKQQVLQKNNLLASLGVKIIKKDDIPNTFSVSKPLLREKINLKPIVNEDGFKPEPALDENSYRQILKIINDVGKNFERMPSTYKGKSEEDIRDHILLILDPNFELGSAGGETFNKIGKTDISLRYDSSVVFIAECKYWKGEKSFLKTIDQLLGYLTWRNSKVAIINFVQNNEFSEILSKLNTITNKHPNFQKELQLTDETWFNYKFNLNDDKNRIIDLAVISFHLPKKNGA</sequence>
<comment type="caution">
    <text evidence="1">The sequence shown here is derived from an EMBL/GenBank/DDBJ whole genome shotgun (WGS) entry which is preliminary data.</text>
</comment>
<gene>
    <name evidence="1" type="ORF">LEP1GSC195_1489</name>
</gene>
<evidence type="ECO:0000313" key="2">
    <source>
        <dbReference type="Proteomes" id="UP000013984"/>
    </source>
</evidence>
<name>R9A8E2_9LEPT</name>
<proteinExistence type="predicted"/>
<dbReference type="STRING" id="1218599.LEP1GSC195_1489"/>